<sequence>MLNTFPNTSTLFSTSTTNYWMNKITGSCNGLVLLVCEPKKWLFDNQRCTDIGTRMLVINVTTLENVELPNNPLEFDPYENLDGFCLHGFGINCLNDDCKIVTLASYPSPSW</sequence>
<evidence type="ECO:0000313" key="2">
    <source>
        <dbReference type="Proteomes" id="UP001630127"/>
    </source>
</evidence>
<keyword evidence="2" id="KW-1185">Reference proteome</keyword>
<gene>
    <name evidence="1" type="ORF">ACH5RR_033480</name>
</gene>
<protein>
    <submittedName>
        <fullName evidence="1">Uncharacterized protein</fullName>
    </submittedName>
</protein>
<dbReference type="Proteomes" id="UP001630127">
    <property type="component" value="Unassembled WGS sequence"/>
</dbReference>
<comment type="caution">
    <text evidence="1">The sequence shown here is derived from an EMBL/GenBank/DDBJ whole genome shotgun (WGS) entry which is preliminary data.</text>
</comment>
<organism evidence="1 2">
    <name type="scientific">Cinchona calisaya</name>
    <dbReference type="NCBI Taxonomy" id="153742"/>
    <lineage>
        <taxon>Eukaryota</taxon>
        <taxon>Viridiplantae</taxon>
        <taxon>Streptophyta</taxon>
        <taxon>Embryophyta</taxon>
        <taxon>Tracheophyta</taxon>
        <taxon>Spermatophyta</taxon>
        <taxon>Magnoliopsida</taxon>
        <taxon>eudicotyledons</taxon>
        <taxon>Gunneridae</taxon>
        <taxon>Pentapetalae</taxon>
        <taxon>asterids</taxon>
        <taxon>lamiids</taxon>
        <taxon>Gentianales</taxon>
        <taxon>Rubiaceae</taxon>
        <taxon>Cinchonoideae</taxon>
        <taxon>Cinchoneae</taxon>
        <taxon>Cinchona</taxon>
    </lineage>
</organism>
<name>A0ABD2YRD2_9GENT</name>
<reference evidence="1 2" key="1">
    <citation type="submission" date="2024-11" db="EMBL/GenBank/DDBJ databases">
        <title>A near-complete genome assembly of Cinchona calisaya.</title>
        <authorList>
            <person name="Lian D.C."/>
            <person name="Zhao X.W."/>
            <person name="Wei L."/>
        </authorList>
    </citation>
    <scope>NUCLEOTIDE SEQUENCE [LARGE SCALE GENOMIC DNA]</scope>
    <source>
        <tissue evidence="1">Nenye</tissue>
    </source>
</reference>
<dbReference type="AlphaFoldDB" id="A0ABD2YRD2"/>
<evidence type="ECO:0000313" key="1">
    <source>
        <dbReference type="EMBL" id="KAL3508098.1"/>
    </source>
</evidence>
<proteinExistence type="predicted"/>
<dbReference type="EMBL" id="JBJUIK010000013">
    <property type="protein sequence ID" value="KAL3508098.1"/>
    <property type="molecule type" value="Genomic_DNA"/>
</dbReference>
<accession>A0ABD2YRD2</accession>